<evidence type="ECO:0000256" key="3">
    <source>
        <dbReference type="ARBA" id="ARBA00016689"/>
    </source>
</evidence>
<gene>
    <name evidence="11" type="ORF">BVC80_9071g1</name>
</gene>
<evidence type="ECO:0000256" key="4">
    <source>
        <dbReference type="ARBA" id="ARBA00022478"/>
    </source>
</evidence>
<dbReference type="Pfam" id="PF08221">
    <property type="entry name" value="HTH_9"/>
    <property type="match status" value="1"/>
</dbReference>
<dbReference type="GO" id="GO:0006351">
    <property type="term" value="P:DNA-templated transcription"/>
    <property type="evidence" value="ECO:0007669"/>
    <property type="project" value="InterPro"/>
</dbReference>
<comment type="function">
    <text evidence="7">DNA-dependent RNA polymerase catalyzes the transcription of DNA into RNA using the four ribonucleoside triphosphates as substrates. Specific core component of RNA polymerase III which synthesizes small RNAs, such as 5S rRNA and tRNAs.</text>
</comment>
<dbReference type="OMA" id="RIVTHYA"/>
<dbReference type="FunFam" id="1.10.10.10:FF:000515">
    <property type="entry name" value="DNA-directed RNA polymerase III subunit rpc3"/>
    <property type="match status" value="1"/>
</dbReference>
<evidence type="ECO:0000259" key="10">
    <source>
        <dbReference type="Pfam" id="PF08221"/>
    </source>
</evidence>
<evidence type="ECO:0000256" key="7">
    <source>
        <dbReference type="RuleBase" id="RU367076"/>
    </source>
</evidence>
<dbReference type="Proteomes" id="UP000195402">
    <property type="component" value="Unassembled WGS sequence"/>
</dbReference>
<evidence type="ECO:0000256" key="1">
    <source>
        <dbReference type="ARBA" id="ARBA00004123"/>
    </source>
</evidence>
<proteinExistence type="inferred from homology"/>
<keyword evidence="12" id="KW-1185">Reference proteome</keyword>
<feature type="domain" description="RNA polymerase III subunit RPC82-related helix-turn-helix" evidence="10">
    <location>
        <begin position="9"/>
        <end position="68"/>
    </location>
</feature>
<evidence type="ECO:0000256" key="8">
    <source>
        <dbReference type="SAM" id="MobiDB-lite"/>
    </source>
</evidence>
<evidence type="ECO:0000313" key="12">
    <source>
        <dbReference type="Proteomes" id="UP000195402"/>
    </source>
</evidence>
<evidence type="ECO:0000256" key="5">
    <source>
        <dbReference type="ARBA" id="ARBA00023163"/>
    </source>
</evidence>
<dbReference type="InterPro" id="IPR013197">
    <property type="entry name" value="RNA_pol_III_RPC82-rel_HTH"/>
</dbReference>
<organism evidence="11 12">
    <name type="scientific">Macleaya cordata</name>
    <name type="common">Five-seeded plume-poppy</name>
    <name type="synonym">Bocconia cordata</name>
    <dbReference type="NCBI Taxonomy" id="56857"/>
    <lineage>
        <taxon>Eukaryota</taxon>
        <taxon>Viridiplantae</taxon>
        <taxon>Streptophyta</taxon>
        <taxon>Embryophyta</taxon>
        <taxon>Tracheophyta</taxon>
        <taxon>Spermatophyta</taxon>
        <taxon>Magnoliopsida</taxon>
        <taxon>Ranunculales</taxon>
        <taxon>Papaveraceae</taxon>
        <taxon>Papaveroideae</taxon>
        <taxon>Macleaya</taxon>
    </lineage>
</organism>
<evidence type="ECO:0000313" key="11">
    <source>
        <dbReference type="EMBL" id="OVA01687.1"/>
    </source>
</evidence>
<accession>A0A200PTX0</accession>
<name>A0A200PTX0_MACCD</name>
<dbReference type="InterPro" id="IPR008806">
    <property type="entry name" value="RNA_pol_III_Rpc82_C"/>
</dbReference>
<comment type="subcellular location">
    <subcellularLocation>
        <location evidence="1 7">Nucleus</location>
    </subcellularLocation>
</comment>
<dbReference type="GO" id="GO:0003697">
    <property type="term" value="F:single-stranded DNA binding"/>
    <property type="evidence" value="ECO:0007669"/>
    <property type="project" value="UniProtKB-UniRule"/>
</dbReference>
<feature type="region of interest" description="Disordered" evidence="8">
    <location>
        <begin position="171"/>
        <end position="190"/>
    </location>
</feature>
<dbReference type="GO" id="GO:0005666">
    <property type="term" value="C:RNA polymerase III complex"/>
    <property type="evidence" value="ECO:0007669"/>
    <property type="project" value="UniProtKB-UniRule"/>
</dbReference>
<evidence type="ECO:0000259" key="9">
    <source>
        <dbReference type="Pfam" id="PF05645"/>
    </source>
</evidence>
<evidence type="ECO:0000256" key="6">
    <source>
        <dbReference type="ARBA" id="ARBA00023242"/>
    </source>
</evidence>
<dbReference type="Gene3D" id="1.10.10.10">
    <property type="entry name" value="Winged helix-like DNA-binding domain superfamily/Winged helix DNA-binding domain"/>
    <property type="match status" value="2"/>
</dbReference>
<comment type="subunit">
    <text evidence="7">Component of the RNA polymerase III (Pol III) complex consisting of 17 subunits.</text>
</comment>
<dbReference type="PANTHER" id="PTHR12949">
    <property type="entry name" value="RNA POLYMERASE III DNA DIRECTED -RELATED"/>
    <property type="match status" value="1"/>
</dbReference>
<dbReference type="AlphaFoldDB" id="A0A200PTX0"/>
<protein>
    <recommendedName>
        <fullName evidence="3 7">DNA-directed RNA polymerase III subunit RPC3</fullName>
        <shortName evidence="7">RNA polymerase III subunit C3</shortName>
    </recommendedName>
</protein>
<sequence length="287" mass="32262">MVLQYGIKLAFNLISAHFGDLVARVCDCLLRKGTLTLPELIRYTELPPQQVKNCLLVLIQHNCVQAFTTEKEGGFGVAPKVITQYTTIFENILHRMRFSKFLAIVSEELDKECEELLEGLLQHGRLTLEQIILRAISKQNDGNSNIQDALRASFVKLVNAHYVERCPASEPFLAPPSEDETPSTARRGAKSAKLVEEETVEQRAITVAAPSDGERFAIVIDSGTDVTAEAKSEGNPSTSIGEKRKHEALEMDREAMATICEKEVLWRANFEEFVRHLRHELFNIKKL</sequence>
<keyword evidence="5 7" id="KW-0804">Transcription</keyword>
<dbReference type="EMBL" id="MVGT01004039">
    <property type="protein sequence ID" value="OVA01687.1"/>
    <property type="molecule type" value="Genomic_DNA"/>
</dbReference>
<keyword evidence="6 7" id="KW-0539">Nucleus</keyword>
<keyword evidence="4 7" id="KW-0240">DNA-directed RNA polymerase</keyword>
<dbReference type="FunFam" id="1.10.10.10:FF:000218">
    <property type="entry name" value="DNA-directed RNA polymerase III subunit RPC3"/>
    <property type="match status" value="1"/>
</dbReference>
<dbReference type="InParanoid" id="A0A200PTX0"/>
<dbReference type="STRING" id="56857.A0A200PTX0"/>
<evidence type="ECO:0000256" key="2">
    <source>
        <dbReference type="ARBA" id="ARBA00007206"/>
    </source>
</evidence>
<comment type="similarity">
    <text evidence="2 7">Belongs to the eukaryotic RPC3/POLR3C RNA polymerase subunit family.</text>
</comment>
<dbReference type="InterPro" id="IPR036388">
    <property type="entry name" value="WH-like_DNA-bd_sf"/>
</dbReference>
<dbReference type="Pfam" id="PF05645">
    <property type="entry name" value="RNA_pol_Rpc82"/>
    <property type="match status" value="1"/>
</dbReference>
<dbReference type="OrthoDB" id="272392at2759"/>
<dbReference type="PANTHER" id="PTHR12949:SF0">
    <property type="entry name" value="DNA-DIRECTED RNA POLYMERASE III SUBUNIT RPC3"/>
    <property type="match status" value="1"/>
</dbReference>
<feature type="domain" description="RNA polymerase III Rpc82 C -terminal" evidence="9">
    <location>
        <begin position="153"/>
        <end position="280"/>
    </location>
</feature>
<reference evidence="11 12" key="1">
    <citation type="journal article" date="2017" name="Mol. Plant">
        <title>The Genome of Medicinal Plant Macleaya cordata Provides New Insights into Benzylisoquinoline Alkaloids Metabolism.</title>
        <authorList>
            <person name="Liu X."/>
            <person name="Liu Y."/>
            <person name="Huang P."/>
            <person name="Ma Y."/>
            <person name="Qing Z."/>
            <person name="Tang Q."/>
            <person name="Cao H."/>
            <person name="Cheng P."/>
            <person name="Zheng Y."/>
            <person name="Yuan Z."/>
            <person name="Zhou Y."/>
            <person name="Liu J."/>
            <person name="Tang Z."/>
            <person name="Zhuo Y."/>
            <person name="Zhang Y."/>
            <person name="Yu L."/>
            <person name="Huang J."/>
            <person name="Yang P."/>
            <person name="Peng Q."/>
            <person name="Zhang J."/>
            <person name="Jiang W."/>
            <person name="Zhang Z."/>
            <person name="Lin K."/>
            <person name="Ro D.K."/>
            <person name="Chen X."/>
            <person name="Xiong X."/>
            <person name="Shang Y."/>
            <person name="Huang S."/>
            <person name="Zeng J."/>
        </authorList>
    </citation>
    <scope>NUCLEOTIDE SEQUENCE [LARGE SCALE GENOMIC DNA]</scope>
    <source>
        <strain evidence="12">cv. BLH2017</strain>
        <tissue evidence="11">Root</tissue>
    </source>
</reference>
<dbReference type="InterPro" id="IPR039748">
    <property type="entry name" value="RPC3"/>
</dbReference>
<comment type="caution">
    <text evidence="11">The sequence shown here is derived from an EMBL/GenBank/DDBJ whole genome shotgun (WGS) entry which is preliminary data.</text>
</comment>